<evidence type="ECO:0000313" key="2">
    <source>
        <dbReference type="Proteomes" id="UP001576776"/>
    </source>
</evidence>
<dbReference type="Pfam" id="PF12686">
    <property type="entry name" value="DUF3800"/>
    <property type="match status" value="1"/>
</dbReference>
<sequence length="243" mass="28516">MFLFYVDESGTCSNDNQTNFFVLAAIAVDEQHSLQIYKEFSVCKQQIFLKKNPEEWELKTRDLCRGEGLFKGHKWESRVRIFLELSNTLAQLPLQIFAVVVNKQLYYMNREELKNDVLLYRLTFNRLLEELDAFLKHSYTRGILLMDSRSTHSTSVQDGRLVKAYRDWVRSKDYESGFIEQPWFGVSQFCIGLQIADYFAYLLSLKLQHIDGDAHKAQLLEAFKILQPKIQLVEIPEIKETIL</sequence>
<proteinExistence type="predicted"/>
<dbReference type="Proteomes" id="UP001576776">
    <property type="component" value="Unassembled WGS sequence"/>
</dbReference>
<dbReference type="InterPro" id="IPR024524">
    <property type="entry name" value="DUF3800"/>
</dbReference>
<protein>
    <submittedName>
        <fullName evidence="1">DUF3800 domain-containing protein</fullName>
    </submittedName>
</protein>
<accession>A0ABV4YMA9</accession>
<organism evidence="1 2">
    <name type="scientific">Floridaenema fluviatile BLCC-F154</name>
    <dbReference type="NCBI Taxonomy" id="3153640"/>
    <lineage>
        <taxon>Bacteria</taxon>
        <taxon>Bacillati</taxon>
        <taxon>Cyanobacteriota</taxon>
        <taxon>Cyanophyceae</taxon>
        <taxon>Oscillatoriophycideae</taxon>
        <taxon>Aerosakkonematales</taxon>
        <taxon>Aerosakkonemataceae</taxon>
        <taxon>Floridanema</taxon>
        <taxon>Floridanema fluviatile</taxon>
    </lineage>
</organism>
<dbReference type="RefSeq" id="WP_413260672.1">
    <property type="nucleotide sequence ID" value="NZ_JBHFNS010000094.1"/>
</dbReference>
<comment type="caution">
    <text evidence="1">The sequence shown here is derived from an EMBL/GenBank/DDBJ whole genome shotgun (WGS) entry which is preliminary data.</text>
</comment>
<reference evidence="1 2" key="1">
    <citation type="submission" date="2024-09" db="EMBL/GenBank/DDBJ databases">
        <title>Floridaenema gen nov. (Aerosakkonemataceae, Aerosakkonematales ord. nov., Cyanobacteria) from benthic tropical and subtropical fresh waters, with the description of four new species.</title>
        <authorList>
            <person name="Moretto J.A."/>
            <person name="Berthold D.E."/>
            <person name="Lefler F.W."/>
            <person name="Huang I.-S."/>
            <person name="Laughinghouse H. IV."/>
        </authorList>
    </citation>
    <scope>NUCLEOTIDE SEQUENCE [LARGE SCALE GENOMIC DNA]</scope>
    <source>
        <strain evidence="1 2">BLCC-F154</strain>
    </source>
</reference>
<evidence type="ECO:0000313" key="1">
    <source>
        <dbReference type="EMBL" id="MFB2939193.1"/>
    </source>
</evidence>
<dbReference type="EMBL" id="JBHFNS010000094">
    <property type="protein sequence ID" value="MFB2939193.1"/>
    <property type="molecule type" value="Genomic_DNA"/>
</dbReference>
<keyword evidence="2" id="KW-1185">Reference proteome</keyword>
<gene>
    <name evidence="1" type="ORF">ACE1B6_28410</name>
</gene>
<name>A0ABV4YMA9_9CYAN</name>